<sequence length="555" mass="62593">MGIANINVAIVEDNGVARINLRNHLLAMGFVDIGCYSHGRELRNAMRKRSFHLILMDFHLGPDKTGVEVIQELQQSGSLKPSTAVVFLTADSVPMVLGQIVDIHPDVVVLKPYTIRNLEKAVILTLQFRDALKPVFRELDNHRYNKALALLDEVIASKKLSKSRTNLTKLRGRLLIKAGQFKKAIALYERILQASDKVVWAQWGLVLSRYLSGDIAGSEADLERMLNTHMTKDKACEWLTRINIQKTQYQRAQGYIDMIREGDLTMSAARLKVHLCQVQDNVEDAIKLLEKKRETNRHSRERFAELTMDLARCHLVLAEKSSGKDRDNAIKAARMLIGSASRRAVDEELSLKRNYMSAMVAVLEGDEDKALEILKQDGMMELESADVSLLADAASAWMGVGEAGLASELMQECEDKMAQLQDENEKTVSSLRILKNEETMGDKKSRALEFNKSGLALFNQSEFDEGIDYFYQAHILFPKEPAFLLNLLQCMVEAKIASHKKVRSIDIYRKLLEFTLSDANQKRFNDVKAKMKADVSIHQPPATSEQTEEVADSKE</sequence>
<evidence type="ECO:0000256" key="1">
    <source>
        <dbReference type="PROSITE-ProRule" id="PRU00169"/>
    </source>
</evidence>
<dbReference type="Pfam" id="PF00072">
    <property type="entry name" value="Response_reg"/>
    <property type="match status" value="1"/>
</dbReference>
<evidence type="ECO:0000256" key="2">
    <source>
        <dbReference type="SAM" id="Coils"/>
    </source>
</evidence>
<dbReference type="SMART" id="SM00448">
    <property type="entry name" value="REC"/>
    <property type="match status" value="1"/>
</dbReference>
<dbReference type="Proteomes" id="UP000601768">
    <property type="component" value="Unassembled WGS sequence"/>
</dbReference>
<comment type="caution">
    <text evidence="5">The sequence shown here is derived from an EMBL/GenBank/DDBJ whole genome shotgun (WGS) entry which is preliminary data.</text>
</comment>
<evidence type="ECO:0000313" key="6">
    <source>
        <dbReference type="Proteomes" id="UP000601768"/>
    </source>
</evidence>
<accession>A0A8J6LX66</accession>
<dbReference type="RefSeq" id="WP_186505078.1">
    <property type="nucleotide sequence ID" value="NZ_JACNEP010000001.1"/>
</dbReference>
<feature type="coiled-coil region" evidence="2">
    <location>
        <begin position="403"/>
        <end position="437"/>
    </location>
</feature>
<evidence type="ECO:0000256" key="3">
    <source>
        <dbReference type="SAM" id="MobiDB-lite"/>
    </source>
</evidence>
<dbReference type="EMBL" id="JACNEP010000001">
    <property type="protein sequence ID" value="MBC3764615.1"/>
    <property type="molecule type" value="Genomic_DNA"/>
</dbReference>
<reference evidence="5" key="2">
    <citation type="submission" date="2020-08" db="EMBL/GenBank/DDBJ databases">
        <authorList>
            <person name="Lai Q."/>
        </authorList>
    </citation>
    <scope>NUCLEOTIDE SEQUENCE</scope>
    <source>
        <strain evidence="5">S27-2</strain>
    </source>
</reference>
<reference evidence="5" key="1">
    <citation type="journal article" date="2018" name="Int. J. Syst. Evol. Microbiol.">
        <title>Neptunicella marina gen. nov., sp. nov., isolated from surface seawater.</title>
        <authorList>
            <person name="Liu X."/>
            <person name="Lai Q."/>
            <person name="Du Y."/>
            <person name="Zhang X."/>
            <person name="Liu Z."/>
            <person name="Sun F."/>
            <person name="Shao Z."/>
        </authorList>
    </citation>
    <scope>NUCLEOTIDE SEQUENCE</scope>
    <source>
        <strain evidence="5">S27-2</strain>
    </source>
</reference>
<feature type="domain" description="Response regulatory" evidence="4">
    <location>
        <begin position="7"/>
        <end position="126"/>
    </location>
</feature>
<dbReference type="InterPro" id="IPR019734">
    <property type="entry name" value="TPR_rpt"/>
</dbReference>
<keyword evidence="2" id="KW-0175">Coiled coil</keyword>
<dbReference type="InterPro" id="IPR001789">
    <property type="entry name" value="Sig_transdc_resp-reg_receiver"/>
</dbReference>
<feature type="compositionally biased region" description="Acidic residues" evidence="3">
    <location>
        <begin position="546"/>
        <end position="555"/>
    </location>
</feature>
<gene>
    <name evidence="5" type="ORF">H8B19_01910</name>
</gene>
<keyword evidence="1" id="KW-0597">Phosphoprotein</keyword>
<dbReference type="SMART" id="SM00028">
    <property type="entry name" value="TPR"/>
    <property type="match status" value="2"/>
</dbReference>
<dbReference type="SUPFAM" id="SSF52172">
    <property type="entry name" value="CheY-like"/>
    <property type="match status" value="1"/>
</dbReference>
<feature type="modified residue" description="4-aspartylphosphate" evidence="1">
    <location>
        <position position="57"/>
    </location>
</feature>
<dbReference type="InterPro" id="IPR011990">
    <property type="entry name" value="TPR-like_helical_dom_sf"/>
</dbReference>
<dbReference type="PANTHER" id="PTHR43228:SF1">
    <property type="entry name" value="TWO-COMPONENT RESPONSE REGULATOR ARR22"/>
    <property type="match status" value="1"/>
</dbReference>
<dbReference type="InterPro" id="IPR052048">
    <property type="entry name" value="ST_Response_Regulator"/>
</dbReference>
<dbReference type="PANTHER" id="PTHR43228">
    <property type="entry name" value="TWO-COMPONENT RESPONSE REGULATOR"/>
    <property type="match status" value="1"/>
</dbReference>
<dbReference type="PROSITE" id="PS50110">
    <property type="entry name" value="RESPONSE_REGULATORY"/>
    <property type="match status" value="1"/>
</dbReference>
<evidence type="ECO:0000259" key="4">
    <source>
        <dbReference type="PROSITE" id="PS50110"/>
    </source>
</evidence>
<dbReference type="Gene3D" id="1.25.40.10">
    <property type="entry name" value="Tetratricopeptide repeat domain"/>
    <property type="match status" value="2"/>
</dbReference>
<keyword evidence="6" id="KW-1185">Reference proteome</keyword>
<proteinExistence type="predicted"/>
<name>A0A8J6LX66_9ALTE</name>
<dbReference type="SUPFAM" id="SSF48452">
    <property type="entry name" value="TPR-like"/>
    <property type="match status" value="1"/>
</dbReference>
<evidence type="ECO:0000313" key="5">
    <source>
        <dbReference type="EMBL" id="MBC3764615.1"/>
    </source>
</evidence>
<dbReference type="GO" id="GO:0000160">
    <property type="term" value="P:phosphorelay signal transduction system"/>
    <property type="evidence" value="ECO:0007669"/>
    <property type="project" value="InterPro"/>
</dbReference>
<dbReference type="Gene3D" id="3.40.50.2300">
    <property type="match status" value="1"/>
</dbReference>
<protein>
    <submittedName>
        <fullName evidence="5">Response regulator</fullName>
    </submittedName>
</protein>
<organism evidence="5 6">
    <name type="scientific">Neptunicella marina</name>
    <dbReference type="NCBI Taxonomy" id="2125989"/>
    <lineage>
        <taxon>Bacteria</taxon>
        <taxon>Pseudomonadati</taxon>
        <taxon>Pseudomonadota</taxon>
        <taxon>Gammaproteobacteria</taxon>
        <taxon>Alteromonadales</taxon>
        <taxon>Alteromonadaceae</taxon>
        <taxon>Neptunicella</taxon>
    </lineage>
</organism>
<feature type="region of interest" description="Disordered" evidence="3">
    <location>
        <begin position="535"/>
        <end position="555"/>
    </location>
</feature>
<dbReference type="InterPro" id="IPR011006">
    <property type="entry name" value="CheY-like_superfamily"/>
</dbReference>
<dbReference type="AlphaFoldDB" id="A0A8J6LX66"/>